<name>A0ABM6PDU8_9RHOB</name>
<reference evidence="1 2" key="4">
    <citation type="journal article" date="2018" name="Environ. Microbiol. Rep.">
        <title>Phylogenetic distribution of roseobacticides in the Roseobacter group and their effect on microalgae.</title>
        <authorList>
            <person name="Sonnenschein E.C."/>
            <person name="Phippen C.B."/>
            <person name="Bentzon-Tilia M."/>
            <person name="Rasmussen S.A."/>
            <person name="Nielsen K.F."/>
            <person name="Gram L."/>
        </authorList>
    </citation>
    <scope>NUCLEOTIDE SEQUENCE [LARGE SCALE GENOMIC DNA]</scope>
    <source>
        <strain evidence="1 2">P36</strain>
    </source>
</reference>
<dbReference type="EMBL" id="CP010643">
    <property type="protein sequence ID" value="ATG35917.1"/>
    <property type="molecule type" value="Genomic_DNA"/>
</dbReference>
<reference evidence="1 2" key="1">
    <citation type="journal article" date="2017" name="Front. Microbiol.">
        <title>Phaeobacter piscinae sp. nov., a species of the Roseobacter group and potential aquaculture probiont.</title>
        <authorList>
            <person name="Sonnenschein E.C."/>
            <person name="Phippen C.B.W."/>
            <person name="Nielsen K.F."/>
            <person name="Mateiu R.V."/>
            <person name="Melchiorsen J."/>
            <person name="Gram L."/>
            <person name="Overmann J."/>
            <person name="Freese H.M."/>
        </authorList>
    </citation>
    <scope>NUCLEOTIDE SEQUENCE [LARGE SCALE GENOMIC DNA]</scope>
    <source>
        <strain evidence="1 2">P36</strain>
    </source>
</reference>
<evidence type="ECO:0000313" key="2">
    <source>
        <dbReference type="Proteomes" id="UP000218891"/>
    </source>
</evidence>
<evidence type="ECO:0000313" key="1">
    <source>
        <dbReference type="EMBL" id="ATG35917.1"/>
    </source>
</evidence>
<accession>A0ABM6PDU8</accession>
<reference evidence="1 2" key="2">
    <citation type="journal article" date="2017" name="Genome Biol. Evol.">
        <title>Trajectories and Drivers of Genome Evolution in Surface-Associated Marine Phaeobacter.</title>
        <authorList>
            <person name="Freese H.M."/>
            <person name="Sikorski J."/>
            <person name="Bunk B."/>
            <person name="Scheuner C."/>
            <person name="Meier-Kolthoff J.P."/>
            <person name="Sproer C."/>
            <person name="Gram L."/>
            <person name="Overmann J."/>
        </authorList>
    </citation>
    <scope>NUCLEOTIDE SEQUENCE [LARGE SCALE GENOMIC DNA]</scope>
    <source>
        <strain evidence="1 2">P36</strain>
    </source>
</reference>
<gene>
    <name evidence="1" type="ORF">PhaeoP36_01775</name>
</gene>
<protein>
    <submittedName>
        <fullName evidence="1">Uncharacterized protein</fullName>
    </submittedName>
</protein>
<reference evidence="1 2" key="3">
    <citation type="journal article" date="2017" name="Int. J. Syst. Evol. Microbiol.">
        <title>Adaptation of Surface-Associated Bacteria to the Open Ocean: A Genomically Distinct Subpopulation of Phaeobacter gallaeciensis Colonizes Pacific Mesozooplankton.</title>
        <authorList>
            <person name="Freese H.M."/>
            <person name="Methner A."/>
            <person name="Overmann J."/>
        </authorList>
    </citation>
    <scope>NUCLEOTIDE SEQUENCE [LARGE SCALE GENOMIC DNA]</scope>
    <source>
        <strain evidence="1 2">P36</strain>
    </source>
</reference>
<dbReference type="Proteomes" id="UP000218891">
    <property type="component" value="Chromosome"/>
</dbReference>
<proteinExistence type="predicted"/>
<organism evidence="1 2">
    <name type="scientific">Phaeobacter piscinae</name>
    <dbReference type="NCBI Taxonomy" id="1580596"/>
    <lineage>
        <taxon>Bacteria</taxon>
        <taxon>Pseudomonadati</taxon>
        <taxon>Pseudomonadota</taxon>
        <taxon>Alphaproteobacteria</taxon>
        <taxon>Rhodobacterales</taxon>
        <taxon>Roseobacteraceae</taxon>
        <taxon>Phaeobacter</taxon>
    </lineage>
</organism>
<keyword evidence="2" id="KW-1185">Reference proteome</keyword>
<sequence>MLMCNPTVQRLIISTSLPCQVRWQNDSVYIPSMFEFGWCQDLVGNLRTIVFVNKTIGNIEHLSKPVQSGLLSP</sequence>